<feature type="transmembrane region" description="Helical" evidence="1">
    <location>
        <begin position="453"/>
        <end position="472"/>
    </location>
</feature>
<feature type="transmembrane region" description="Helical" evidence="1">
    <location>
        <begin position="337"/>
        <end position="357"/>
    </location>
</feature>
<keyword evidence="1" id="KW-0472">Membrane</keyword>
<dbReference type="AlphaFoldDB" id="A0A1C6IMQ4"/>
<dbReference type="InterPro" id="IPR018580">
    <property type="entry name" value="Uncharacterised_YfhO"/>
</dbReference>
<feature type="transmembrane region" description="Helical" evidence="1">
    <location>
        <begin position="166"/>
        <end position="182"/>
    </location>
</feature>
<evidence type="ECO:0000256" key="1">
    <source>
        <dbReference type="SAM" id="Phobius"/>
    </source>
</evidence>
<gene>
    <name evidence="2" type="ORF">SAMEA3545359_01557</name>
</gene>
<dbReference type="PANTHER" id="PTHR38454">
    <property type="entry name" value="INTEGRAL MEMBRANE PROTEIN-RELATED"/>
    <property type="match status" value="1"/>
</dbReference>
<feature type="transmembrane region" description="Helical" evidence="1">
    <location>
        <begin position="84"/>
        <end position="104"/>
    </location>
</feature>
<feature type="transmembrane region" description="Helical" evidence="1">
    <location>
        <begin position="140"/>
        <end position="159"/>
    </location>
</feature>
<accession>A0A1C6IMQ4</accession>
<sequence length="790" mass="89879">MRPFTSYLTDREDTGKNRYLAAFLLACLVAAAIFIPFMIQDQGYFFYFGDYNVQDIPFYQHAHEMIRSGNWNWDFGTDLGANFIGSYSFYMLGSPFFWLMLPFPNWMIPYLMGPMFILKFGVCGLTAYCYIARFLRNKNFALLGSLLYAFSGFTVYNVFFNHFVDVVALFPLLLIGLEMYVVDGKKGFFAVAVAINMMVNYFFFVGQAVFLLIYFLCRLPSPHFCVKKRVFFGLAFETVLGCLGGMIIFLPGILAITGNPRVDNFLFGHDLLFYADTQRYGGILSSLFFMPEVPSRPNFFPQEWAKWSSLSAWLPLFSVTGVLAFFGNTGKNFVKRVLSVCLVMALVPVLNSAFYAFNSSYYARWFYMPVLLMALASVKVLEDRGASYRRPILITAVGVGFFTLIGLVPTQDGDKVKIGAEAMPDRFFMWVLVSVISLLLFYLLIYHLRPRGMFFRPALAILCAVAVGYSLIHYACGRSHSYGLAYMKDTALGGREAVAIQPDPENGDFFRSDYYAAMDNLGMFWNTPTIQCFHTVVPTSVIEFYEYLDITRDVHSSPPVEQYALRPLLSVKYLYDDQTFAQSTPLSVPTGFSLYEDRGDFRIYQNDLYLPMGFAYDTYLTRQQCDVLDTSQRARAMLQAIVLETEGVEPNAHLMENVADPLTMKLYRQNMAEDCQKLQDQAAVDFRTTKDGFLSHTDYDSEKLVFYSVPYDEGFTAYVNGKEVPIYRANVGFMAVQVPAGQAEIEFRYRAPGLAVGEVCLVAFAAIYLGYIIYIALQRRRQRACNQAQQ</sequence>
<keyword evidence="1" id="KW-1133">Transmembrane helix</keyword>
<dbReference type="PANTHER" id="PTHR38454:SF1">
    <property type="entry name" value="INTEGRAL MEMBRANE PROTEIN"/>
    <property type="match status" value="1"/>
</dbReference>
<feature type="transmembrane region" description="Helical" evidence="1">
    <location>
        <begin position="388"/>
        <end position="407"/>
    </location>
</feature>
<organism evidence="2">
    <name type="scientific">uncultured Anaerotruncus sp</name>
    <dbReference type="NCBI Taxonomy" id="905011"/>
    <lineage>
        <taxon>Bacteria</taxon>
        <taxon>Bacillati</taxon>
        <taxon>Bacillota</taxon>
        <taxon>Clostridia</taxon>
        <taxon>Eubacteriales</taxon>
        <taxon>Oscillospiraceae</taxon>
        <taxon>Anaerotruncus</taxon>
        <taxon>environmental samples</taxon>
    </lineage>
</organism>
<name>A0A1C6IMQ4_9FIRM</name>
<feature type="transmembrane region" description="Helical" evidence="1">
    <location>
        <begin position="304"/>
        <end position="325"/>
    </location>
</feature>
<feature type="transmembrane region" description="Helical" evidence="1">
    <location>
        <begin position="427"/>
        <end position="446"/>
    </location>
</feature>
<dbReference type="EMBL" id="FMHG01000001">
    <property type="protein sequence ID" value="SCJ71112.1"/>
    <property type="molecule type" value="Genomic_DNA"/>
</dbReference>
<feature type="transmembrane region" description="Helical" evidence="1">
    <location>
        <begin position="116"/>
        <end position="134"/>
    </location>
</feature>
<reference evidence="2" key="1">
    <citation type="submission" date="2015-09" db="EMBL/GenBank/DDBJ databases">
        <authorList>
            <consortium name="Pathogen Informatics"/>
        </authorList>
    </citation>
    <scope>NUCLEOTIDE SEQUENCE</scope>
    <source>
        <strain evidence="2">2789STDY5834896</strain>
    </source>
</reference>
<protein>
    <submittedName>
        <fullName evidence="2">Predicted membrane protein</fullName>
    </submittedName>
</protein>
<feature type="transmembrane region" description="Helical" evidence="1">
    <location>
        <begin position="754"/>
        <end position="777"/>
    </location>
</feature>
<dbReference type="Pfam" id="PF09586">
    <property type="entry name" value="YfhO"/>
    <property type="match status" value="2"/>
</dbReference>
<keyword evidence="1" id="KW-0812">Transmembrane</keyword>
<feature type="transmembrane region" description="Helical" evidence="1">
    <location>
        <begin position="363"/>
        <end position="381"/>
    </location>
</feature>
<evidence type="ECO:0000313" key="2">
    <source>
        <dbReference type="EMBL" id="SCJ71112.1"/>
    </source>
</evidence>
<feature type="transmembrane region" description="Helical" evidence="1">
    <location>
        <begin position="20"/>
        <end position="39"/>
    </location>
</feature>
<feature type="transmembrane region" description="Helical" evidence="1">
    <location>
        <begin position="229"/>
        <end position="256"/>
    </location>
</feature>
<proteinExistence type="predicted"/>
<feature type="transmembrane region" description="Helical" evidence="1">
    <location>
        <begin position="188"/>
        <end position="217"/>
    </location>
</feature>